<dbReference type="STRING" id="714943.Mucpa_3870"/>
<organism evidence="1 2">
    <name type="scientific">Mucilaginibacter paludis DSM 18603</name>
    <dbReference type="NCBI Taxonomy" id="714943"/>
    <lineage>
        <taxon>Bacteria</taxon>
        <taxon>Pseudomonadati</taxon>
        <taxon>Bacteroidota</taxon>
        <taxon>Sphingobacteriia</taxon>
        <taxon>Sphingobacteriales</taxon>
        <taxon>Sphingobacteriaceae</taxon>
        <taxon>Mucilaginibacter</taxon>
    </lineage>
</organism>
<evidence type="ECO:0008006" key="3">
    <source>
        <dbReference type="Google" id="ProtNLM"/>
    </source>
</evidence>
<dbReference type="EMBL" id="CM001403">
    <property type="protein sequence ID" value="EHQ27962.1"/>
    <property type="molecule type" value="Genomic_DNA"/>
</dbReference>
<dbReference type="InterPro" id="IPR009078">
    <property type="entry name" value="Ferritin-like_SF"/>
</dbReference>
<dbReference type="SUPFAM" id="SSF47240">
    <property type="entry name" value="Ferritin-like"/>
    <property type="match status" value="1"/>
</dbReference>
<dbReference type="Pfam" id="PF13668">
    <property type="entry name" value="Ferritin_2"/>
    <property type="match status" value="1"/>
</dbReference>
<accession>H1Y053</accession>
<proteinExistence type="predicted"/>
<dbReference type="Proteomes" id="UP000002774">
    <property type="component" value="Chromosome"/>
</dbReference>
<dbReference type="InterPro" id="IPR052965">
    <property type="entry name" value="Pigment-catalase-like"/>
</dbReference>
<dbReference type="PANTHER" id="PTHR31694:SF26">
    <property type="entry name" value="OS05G0151100 PROTEIN"/>
    <property type="match status" value="1"/>
</dbReference>
<dbReference type="PANTHER" id="PTHR31694">
    <property type="entry name" value="DESICCATION-LIKE PROTEIN"/>
    <property type="match status" value="1"/>
</dbReference>
<sequence>MNIFSIVEELEKVDPELNDRFNPRRAAIKNITSFGSKVALAALPFAIGNLFNRAYGAAPTQGVIDVLNFALKLEYLEAAFYNMGVSTGIAPSADAAAIATIASHENAHVAFLKGALGSSAVAQTSQGTAGIYDFTAGNTLPNYFVTKDWATFLTVANAFEDTGVRAYKGQAPNLMGSDYLQAALNIHSVEARHASHIRFMRRKLAGGNTPKSWITGNNDTGFPGVANNYAGEDLTVQATVDITKLTGATAGSTISVNAATEAFDEPLTMAQVVALVAPFGVK</sequence>
<reference evidence="1" key="1">
    <citation type="submission" date="2011-09" db="EMBL/GenBank/DDBJ databases">
        <title>The permanent draft genome of Mucilaginibacter paludis DSM 18603.</title>
        <authorList>
            <consortium name="US DOE Joint Genome Institute (JGI-PGF)"/>
            <person name="Lucas S."/>
            <person name="Han J."/>
            <person name="Lapidus A."/>
            <person name="Bruce D."/>
            <person name="Goodwin L."/>
            <person name="Pitluck S."/>
            <person name="Peters L."/>
            <person name="Kyrpides N."/>
            <person name="Mavromatis K."/>
            <person name="Ivanova N."/>
            <person name="Mikhailova N."/>
            <person name="Held B."/>
            <person name="Detter J.C."/>
            <person name="Tapia R."/>
            <person name="Han C."/>
            <person name="Land M."/>
            <person name="Hauser L."/>
            <person name="Markowitz V."/>
            <person name="Cheng J.-F."/>
            <person name="Hugenholtz P."/>
            <person name="Woyke T."/>
            <person name="Wu D."/>
            <person name="Tindall B."/>
            <person name="Brambilla E."/>
            <person name="Klenk H.-P."/>
            <person name="Eisen J.A."/>
        </authorList>
    </citation>
    <scope>NUCLEOTIDE SEQUENCE [LARGE SCALE GENOMIC DNA]</scope>
    <source>
        <strain evidence="1">DSM 18603</strain>
    </source>
</reference>
<dbReference type="HOGENOM" id="CLU_029630_6_0_10"/>
<dbReference type="OrthoDB" id="954262at2"/>
<keyword evidence="2" id="KW-1185">Reference proteome</keyword>
<name>H1Y053_9SPHI</name>
<dbReference type="eggNOG" id="COG1633">
    <property type="taxonomic scope" value="Bacteria"/>
</dbReference>
<protein>
    <recommendedName>
        <fullName evidence="3">Dessication-associated protein</fullName>
    </recommendedName>
</protein>
<gene>
    <name evidence="1" type="ORF">Mucpa_3870</name>
</gene>
<dbReference type="RefSeq" id="WP_008508639.1">
    <property type="nucleotide sequence ID" value="NZ_CM001403.1"/>
</dbReference>
<evidence type="ECO:0000313" key="2">
    <source>
        <dbReference type="Proteomes" id="UP000002774"/>
    </source>
</evidence>
<dbReference type="AlphaFoldDB" id="H1Y053"/>
<evidence type="ECO:0000313" key="1">
    <source>
        <dbReference type="EMBL" id="EHQ27962.1"/>
    </source>
</evidence>